<proteinExistence type="predicted"/>
<dbReference type="EMBL" id="JAYFUL010000001">
    <property type="protein sequence ID" value="MEA5256159.1"/>
    <property type="molecule type" value="Genomic_DNA"/>
</dbReference>
<dbReference type="PANTHER" id="PTHR34406">
    <property type="entry name" value="PROTEIN YCEI"/>
    <property type="match status" value="1"/>
</dbReference>
<dbReference type="Pfam" id="PF04264">
    <property type="entry name" value="YceI"/>
    <property type="match status" value="1"/>
</dbReference>
<evidence type="ECO:0000259" key="2">
    <source>
        <dbReference type="SMART" id="SM00867"/>
    </source>
</evidence>
<sequence length="197" mass="22092">MKKLITLFLLFGYLSGYAQQKFNLSVTESQIFWKGTPAFGYGGHEGTLKFSSGNMIVSNDGKIQGGTFVIDMNSIKNTDQKDLKGQRNLEEHLKADDFFAVGKYPQANFIIAKVQPTAQPNKYSITGNFIMKGISNQIVFTAFININKDNVVAKGDLSIYRSRWGITYKTPNFISTIKDDLIADEIPIKLDLVFKKI</sequence>
<protein>
    <submittedName>
        <fullName evidence="3">YceI family protein</fullName>
    </submittedName>
</protein>
<dbReference type="Gene3D" id="2.40.128.110">
    <property type="entry name" value="Lipid/polyisoprenoid-binding, YceI-like"/>
    <property type="match status" value="1"/>
</dbReference>
<accession>A0ABU5QHF6</accession>
<evidence type="ECO:0000313" key="4">
    <source>
        <dbReference type="Proteomes" id="UP001304671"/>
    </source>
</evidence>
<keyword evidence="4" id="KW-1185">Reference proteome</keyword>
<feature type="signal peptide" evidence="1">
    <location>
        <begin position="1"/>
        <end position="18"/>
    </location>
</feature>
<dbReference type="PANTHER" id="PTHR34406:SF1">
    <property type="entry name" value="PROTEIN YCEI"/>
    <property type="match status" value="1"/>
</dbReference>
<dbReference type="InterPro" id="IPR036761">
    <property type="entry name" value="TTHA0802/YceI-like_sf"/>
</dbReference>
<reference evidence="3 4" key="1">
    <citation type="submission" date="2023-12" db="EMBL/GenBank/DDBJ databases">
        <title>Novel species of the genus Arcicella isolated from rivers.</title>
        <authorList>
            <person name="Lu H."/>
        </authorList>
    </citation>
    <scope>NUCLEOTIDE SEQUENCE [LARGE SCALE GENOMIC DNA]</scope>
    <source>
        <strain evidence="3 4">LMG 21963</strain>
    </source>
</reference>
<organism evidence="3 4">
    <name type="scientific">Arcicella aquatica</name>
    <dbReference type="NCBI Taxonomy" id="217141"/>
    <lineage>
        <taxon>Bacteria</taxon>
        <taxon>Pseudomonadati</taxon>
        <taxon>Bacteroidota</taxon>
        <taxon>Cytophagia</taxon>
        <taxon>Cytophagales</taxon>
        <taxon>Flectobacillaceae</taxon>
        <taxon>Arcicella</taxon>
    </lineage>
</organism>
<dbReference type="Proteomes" id="UP001304671">
    <property type="component" value="Unassembled WGS sequence"/>
</dbReference>
<dbReference type="SUPFAM" id="SSF101874">
    <property type="entry name" value="YceI-like"/>
    <property type="match status" value="1"/>
</dbReference>
<dbReference type="InterPro" id="IPR007372">
    <property type="entry name" value="Lipid/polyisoprenoid-bd_YceI"/>
</dbReference>
<evidence type="ECO:0000256" key="1">
    <source>
        <dbReference type="SAM" id="SignalP"/>
    </source>
</evidence>
<feature type="chain" id="PRO_5046668783" evidence="1">
    <location>
        <begin position="19"/>
        <end position="197"/>
    </location>
</feature>
<keyword evidence="1" id="KW-0732">Signal</keyword>
<dbReference type="RefSeq" id="WP_323245988.1">
    <property type="nucleotide sequence ID" value="NZ_JAYFUL010000001.1"/>
</dbReference>
<evidence type="ECO:0000313" key="3">
    <source>
        <dbReference type="EMBL" id="MEA5256159.1"/>
    </source>
</evidence>
<gene>
    <name evidence="3" type="ORF">VB264_00080</name>
</gene>
<dbReference type="SMART" id="SM00867">
    <property type="entry name" value="YceI"/>
    <property type="match status" value="1"/>
</dbReference>
<comment type="caution">
    <text evidence="3">The sequence shown here is derived from an EMBL/GenBank/DDBJ whole genome shotgun (WGS) entry which is preliminary data.</text>
</comment>
<feature type="domain" description="Lipid/polyisoprenoid-binding YceI-like" evidence="2">
    <location>
        <begin position="21"/>
        <end position="195"/>
    </location>
</feature>
<name>A0ABU5QHF6_9BACT</name>